<evidence type="ECO:0000313" key="3">
    <source>
        <dbReference type="Proteomes" id="UP000059574"/>
    </source>
</evidence>
<reference evidence="3" key="1">
    <citation type="submission" date="2015-11" db="EMBL/GenBank/DDBJ databases">
        <authorList>
            <person name="Kumar R."/>
            <person name="Singh D."/>
            <person name="Swarnkar M.K."/>
            <person name="Singh A.K."/>
            <person name="Kumar S."/>
        </authorList>
    </citation>
    <scope>NUCLEOTIDE SEQUENCE [LARGE SCALE GENOMIC DNA]</scope>
    <source>
        <strain evidence="3">ERGS4:06</strain>
    </source>
</reference>
<name>A0A0S2LW25_9MICC</name>
<dbReference type="InterPro" id="IPR030395">
    <property type="entry name" value="GP_PDE_dom"/>
</dbReference>
<dbReference type="OrthoDB" id="5241788at2"/>
<organism evidence="2 3">
    <name type="scientific">Arthrobacter alpinus</name>
    <dbReference type="NCBI Taxonomy" id="656366"/>
    <lineage>
        <taxon>Bacteria</taxon>
        <taxon>Bacillati</taxon>
        <taxon>Actinomycetota</taxon>
        <taxon>Actinomycetes</taxon>
        <taxon>Micrococcales</taxon>
        <taxon>Micrococcaceae</taxon>
        <taxon>Arthrobacter</taxon>
    </lineage>
</organism>
<sequence length="260" mass="28802">MSNIKTPKAFLAPTRPLAIAHRGYSTQGLENSVTAFRAATELGYQYVETDINTTADGVAMVFHDATLDRTTDRQGVIAELPYSEVRKARIAGREAIATLEEFVVALPEVRFNVDVKDAGSIAPLIAAIEKHGLHDRICVASFSDKRRRAVLAGLSQPVASSPGKMLLVEYFLLSPWLPAALLRRLMRDVDVLQIPTHYKGQEIVTAASVRRAHSLGLDVHIWTIDDPAEMNRLFDLGVDGIMTDRADLLAHVMRQRGYWE</sequence>
<dbReference type="InterPro" id="IPR017946">
    <property type="entry name" value="PLC-like_Pdiesterase_TIM-brl"/>
</dbReference>
<dbReference type="RefSeq" id="WP_062286275.1">
    <property type="nucleotide sequence ID" value="NZ_CP013200.1"/>
</dbReference>
<proteinExistence type="predicted"/>
<reference evidence="2 3" key="2">
    <citation type="journal article" date="2016" name="J. Biotechnol.">
        <title>Complete genome sequence of Arthrobacter alpinus ERGS4:06, a yellow pigmented bacterium tolerant to cold and radiations isolated from Sikkim Himalaya.</title>
        <authorList>
            <person name="Kumar R."/>
            <person name="Singh D."/>
            <person name="Swarnkar M.K."/>
            <person name="Singh A.K."/>
            <person name="Kumar S."/>
        </authorList>
    </citation>
    <scope>NUCLEOTIDE SEQUENCE [LARGE SCALE GENOMIC DNA]</scope>
    <source>
        <strain evidence="2 3">ERGS4:06</strain>
    </source>
</reference>
<dbReference type="PANTHER" id="PTHR43805">
    <property type="entry name" value="GLYCEROPHOSPHORYL DIESTER PHOSPHODIESTERASE"/>
    <property type="match status" value="1"/>
</dbReference>
<dbReference type="GO" id="GO:0006629">
    <property type="term" value="P:lipid metabolic process"/>
    <property type="evidence" value="ECO:0007669"/>
    <property type="project" value="InterPro"/>
</dbReference>
<dbReference type="EMBL" id="CP013200">
    <property type="protein sequence ID" value="ALO65646.1"/>
    <property type="molecule type" value="Genomic_DNA"/>
</dbReference>
<dbReference type="PROSITE" id="PS51704">
    <property type="entry name" value="GP_PDE"/>
    <property type="match status" value="1"/>
</dbReference>
<dbReference type="Gene3D" id="3.20.20.190">
    <property type="entry name" value="Phosphatidylinositol (PI) phosphodiesterase"/>
    <property type="match status" value="1"/>
</dbReference>
<gene>
    <name evidence="2" type="ORF">AS189_03000</name>
</gene>
<dbReference type="SUPFAM" id="SSF51695">
    <property type="entry name" value="PLC-like phosphodiesterases"/>
    <property type="match status" value="1"/>
</dbReference>
<dbReference type="PANTHER" id="PTHR43805:SF1">
    <property type="entry name" value="GP-PDE DOMAIN-CONTAINING PROTEIN"/>
    <property type="match status" value="1"/>
</dbReference>
<evidence type="ECO:0000259" key="1">
    <source>
        <dbReference type="PROSITE" id="PS51704"/>
    </source>
</evidence>
<feature type="domain" description="GP-PDE" evidence="1">
    <location>
        <begin position="16"/>
        <end position="253"/>
    </location>
</feature>
<dbReference type="Pfam" id="PF03009">
    <property type="entry name" value="GDPD"/>
    <property type="match status" value="1"/>
</dbReference>
<dbReference type="CDD" id="cd08561">
    <property type="entry name" value="GDPD_cytoplasmic_ScUgpQ2_like"/>
    <property type="match status" value="1"/>
</dbReference>
<dbReference type="Proteomes" id="UP000059574">
    <property type="component" value="Chromosome"/>
</dbReference>
<dbReference type="GO" id="GO:0008081">
    <property type="term" value="F:phosphoric diester hydrolase activity"/>
    <property type="evidence" value="ECO:0007669"/>
    <property type="project" value="InterPro"/>
</dbReference>
<dbReference type="AlphaFoldDB" id="A0A0S2LW25"/>
<evidence type="ECO:0000313" key="2">
    <source>
        <dbReference type="EMBL" id="ALO65646.1"/>
    </source>
</evidence>
<protein>
    <submittedName>
        <fullName evidence="2">Glycerophosphodiester phosphodiesterase</fullName>
    </submittedName>
</protein>
<accession>A0A0S2LW25</accession>